<dbReference type="Gene3D" id="3.40.630.30">
    <property type="match status" value="1"/>
</dbReference>
<comment type="function">
    <text evidence="3">Catalyzes the acetylation of dTDP-fucosamine (dTDP-4-amino-4,6-dideoxy-D-galactose) to dTDP-Fuc4NAc, which is utilized in the biosynthesis of the enterobacterial common antigen (ECA).</text>
</comment>
<evidence type="ECO:0000256" key="1">
    <source>
        <dbReference type="ARBA" id="ARBA00022679"/>
    </source>
</evidence>
<dbReference type="KEGG" id="sera:Ser39006_003830"/>
<dbReference type="EMBL" id="CP025085">
    <property type="protein sequence ID" value="AUG99023.1"/>
    <property type="molecule type" value="Genomic_DNA"/>
</dbReference>
<dbReference type="RefSeq" id="WP_021013519.1">
    <property type="nucleotide sequence ID" value="NZ_CP025084.1"/>
</dbReference>
<dbReference type="UniPathway" id="UPA00566"/>
<keyword evidence="2 3" id="KW-0012">Acyltransferase</keyword>
<dbReference type="GO" id="GO:0009246">
    <property type="term" value="P:enterobacterial common antigen biosynthetic process"/>
    <property type="evidence" value="ECO:0007669"/>
    <property type="project" value="UniProtKB-UniRule"/>
</dbReference>
<evidence type="ECO:0000313" key="8">
    <source>
        <dbReference type="Proteomes" id="UP000233778"/>
    </source>
</evidence>
<evidence type="ECO:0000259" key="4">
    <source>
        <dbReference type="PROSITE" id="PS51186"/>
    </source>
</evidence>
<dbReference type="AlphaFoldDB" id="A0A2I5T392"/>
<dbReference type="PANTHER" id="PTHR43877">
    <property type="entry name" value="AMINOALKYLPHOSPHONATE N-ACETYLTRANSFERASE-RELATED-RELATED"/>
    <property type="match status" value="1"/>
</dbReference>
<evidence type="ECO:0000313" key="6">
    <source>
        <dbReference type="EMBL" id="AUH03338.1"/>
    </source>
</evidence>
<proteinExistence type="inferred from homology"/>
<dbReference type="SUPFAM" id="SSF55729">
    <property type="entry name" value="Acyl-CoA N-acyltransferases (Nat)"/>
    <property type="match status" value="1"/>
</dbReference>
<sequence>MPVYANIEPLRWESDFFQLLSGRLMFDAVAPKLTATQLDHYAVTHAKVAADQLVLADALANLGFRLVEGEIDFSLNVASNILIKASGLRVANERDIPLLREVAAHTFGLSRFRPPWYQPNDSGRFYACWVENAVRGTFDDVCLLLEDNARQPLGWVTLRRLPDHEARIGLLSVWPGRSGQGIGLQLIQSAERWCQQAGIERLWIATQISNVAAIRLYLRSGASVESTAYWLYR</sequence>
<dbReference type="Proteomes" id="UP000233778">
    <property type="component" value="Chromosome"/>
</dbReference>
<comment type="pathway">
    <text evidence="3">Bacterial outer membrane biogenesis; enterobacterial common antigen biosynthesis.</text>
</comment>
<dbReference type="InterPro" id="IPR012752">
    <property type="entry name" value="AcTrfase_WecD"/>
</dbReference>
<dbReference type="EMBL" id="CP025084">
    <property type="protein sequence ID" value="AUH03338.1"/>
    <property type="molecule type" value="Genomic_DNA"/>
</dbReference>
<dbReference type="InterPro" id="IPR016181">
    <property type="entry name" value="Acyl_CoA_acyltransferase"/>
</dbReference>
<dbReference type="Pfam" id="PF00583">
    <property type="entry name" value="Acetyltransf_1"/>
    <property type="match status" value="1"/>
</dbReference>
<name>A0A2I5T392_SERS3</name>
<dbReference type="PROSITE" id="PS51186">
    <property type="entry name" value="GNAT"/>
    <property type="match status" value="1"/>
</dbReference>
<dbReference type="GO" id="GO:0008080">
    <property type="term" value="F:N-acetyltransferase activity"/>
    <property type="evidence" value="ECO:0007669"/>
    <property type="project" value="InterPro"/>
</dbReference>
<dbReference type="KEGG" id="serq:CWC46_03830"/>
<evidence type="ECO:0000313" key="5">
    <source>
        <dbReference type="EMBL" id="AUG99023.1"/>
    </source>
</evidence>
<protein>
    <recommendedName>
        <fullName evidence="3">dTDP-fucosamine acetyltransferase</fullName>
        <ecNumber evidence="3">2.3.1.210</ecNumber>
    </recommendedName>
    <alternativeName>
        <fullName evidence="3">TDP-fucosamine acetyltransferase</fullName>
    </alternativeName>
    <alternativeName>
        <fullName evidence="3">dTDP-4-amino-4,6-dideoxy-D-galactose acyltransferase</fullName>
    </alternativeName>
</protein>
<dbReference type="NCBIfam" id="NF008212">
    <property type="entry name" value="PRK10975.1"/>
    <property type="match status" value="1"/>
</dbReference>
<dbReference type="InterPro" id="IPR050832">
    <property type="entry name" value="Bact_Acetyltransf"/>
</dbReference>
<gene>
    <name evidence="3" type="primary">wecD</name>
    <name evidence="5" type="ORF">CWC46_03830</name>
    <name evidence="6" type="ORF">Ser39006_003830</name>
</gene>
<dbReference type="PANTHER" id="PTHR43877:SF2">
    <property type="entry name" value="AMINOALKYLPHOSPHONATE N-ACETYLTRANSFERASE-RELATED"/>
    <property type="match status" value="1"/>
</dbReference>
<comment type="catalytic activity">
    <reaction evidence="3">
        <text>dTDP-4-amino-4,6-dideoxy-alpha-D-galactose + acetyl-CoA = dTDP-4-acetamido-4,6-dideoxy-alpha-D-galactose + CoA + H(+)</text>
        <dbReference type="Rhea" id="RHEA:34443"/>
        <dbReference type="ChEBI" id="CHEBI:15378"/>
        <dbReference type="ChEBI" id="CHEBI:57287"/>
        <dbReference type="ChEBI" id="CHEBI:57288"/>
        <dbReference type="ChEBI" id="CHEBI:68492"/>
        <dbReference type="ChEBI" id="CHEBI:68493"/>
        <dbReference type="EC" id="2.3.1.210"/>
    </reaction>
</comment>
<organism evidence="6 7">
    <name type="scientific">Serratia sp. (strain ATCC 39006)</name>
    <name type="common">Prodigiosinella confusarubida</name>
    <dbReference type="NCBI Taxonomy" id="104623"/>
    <lineage>
        <taxon>Bacteria</taxon>
        <taxon>Pseudomonadati</taxon>
        <taxon>Pseudomonadota</taxon>
        <taxon>Gammaproteobacteria</taxon>
        <taxon>Enterobacterales</taxon>
        <taxon>Pectobacteriaceae</taxon>
        <taxon>Prodigiosinella</taxon>
    </lineage>
</organism>
<dbReference type="OrthoDB" id="6057229at2"/>
<comment type="similarity">
    <text evidence="3">Belongs to the WecD family.</text>
</comment>
<evidence type="ECO:0000313" key="7">
    <source>
        <dbReference type="Proteomes" id="UP000017700"/>
    </source>
</evidence>
<reference evidence="6" key="2">
    <citation type="submission" date="2013-09" db="EMBL/GenBank/DDBJ databases">
        <authorList>
            <person name="Wang G."/>
            <person name="Yang Y."/>
            <person name="Su Y."/>
        </authorList>
    </citation>
    <scope>NUCLEOTIDE SEQUENCE</scope>
    <source>
        <strain evidence="6">ATCC 39006</strain>
    </source>
</reference>
<evidence type="ECO:0000256" key="2">
    <source>
        <dbReference type="ARBA" id="ARBA00023315"/>
    </source>
</evidence>
<dbReference type="STRING" id="104623.Ser39006_00242"/>
<keyword evidence="1 3" id="KW-0808">Transferase</keyword>
<accession>A0A2I5T392</accession>
<dbReference type="HAMAP" id="MF_02027">
    <property type="entry name" value="WecD_RffC"/>
    <property type="match status" value="1"/>
</dbReference>
<reference evidence="5 8" key="3">
    <citation type="submission" date="2017-11" db="EMBL/GenBank/DDBJ databases">
        <title>Complete genome sequence of Serratia sp. ATCC 39006 LacA.</title>
        <authorList>
            <person name="Hampton H.G."/>
            <person name="Jackson S.A."/>
            <person name="Jauregui R."/>
            <person name="Poulter G.T.M."/>
            <person name="Salmond G.P.C."/>
            <person name="Fineran P.C."/>
        </authorList>
    </citation>
    <scope>NUCLEOTIDE SEQUENCE [LARGE SCALE GENOMIC DNA]</scope>
    <source>
        <strain evidence="5 8">ATCC 39006</strain>
    </source>
</reference>
<dbReference type="NCBIfam" id="TIGR02382">
    <property type="entry name" value="wecD_rffC"/>
    <property type="match status" value="1"/>
</dbReference>
<feature type="binding site" evidence="3">
    <location>
        <position position="210"/>
    </location>
    <ligand>
        <name>acetyl-CoA</name>
        <dbReference type="ChEBI" id="CHEBI:57288"/>
    </ligand>
</feature>
<evidence type="ECO:0000256" key="3">
    <source>
        <dbReference type="HAMAP-Rule" id="MF_02027"/>
    </source>
</evidence>
<feature type="active site" description="Proton donor" evidence="3">
    <location>
        <position position="217"/>
    </location>
</feature>
<comment type="caution">
    <text evidence="3">Lacks conserved residue(s) required for the propagation of feature annotation.</text>
</comment>
<dbReference type="CDD" id="cd04301">
    <property type="entry name" value="NAT_SF"/>
    <property type="match status" value="1"/>
</dbReference>
<dbReference type="InterPro" id="IPR000182">
    <property type="entry name" value="GNAT_dom"/>
</dbReference>
<reference evidence="6 7" key="1">
    <citation type="journal article" date="2013" name="Genome Announc.">
        <title>Draft genome sequence of Serratia sp. strain ATCC 39006, a model bacterium for analysis of the biosynthesis and regulation of prodigiosin, a carbapenem, and gas vesicles.</title>
        <authorList>
            <person name="Fineran P.C."/>
            <person name="Iglesias Cans M.C."/>
            <person name="Ramsay J.P."/>
            <person name="Wilf N.M."/>
            <person name="Cossyleon D."/>
            <person name="McNeil M.B."/>
            <person name="Williamson N.R."/>
            <person name="Monson R.E."/>
            <person name="Becher S.A."/>
            <person name="Stanton J.A."/>
            <person name="Brugger K."/>
            <person name="Brown S.D."/>
            <person name="Salmond G.P."/>
        </authorList>
    </citation>
    <scope>NUCLEOTIDE SEQUENCE [LARGE SCALE GENOMIC DNA]</scope>
    <source>
        <strain evidence="6">ATCC 39006</strain>
        <strain evidence="7">ATCC 39006 / SC 11482</strain>
    </source>
</reference>
<feature type="domain" description="N-acetyltransferase" evidence="4">
    <location>
        <begin position="86"/>
        <end position="233"/>
    </location>
</feature>
<comment type="subunit">
    <text evidence="3">Homodimer.</text>
</comment>
<dbReference type="Proteomes" id="UP000017700">
    <property type="component" value="Chromosome"/>
</dbReference>
<dbReference type="EC" id="2.3.1.210" evidence="3"/>
<reference evidence="6" key="4">
    <citation type="submission" date="2017-11" db="EMBL/GenBank/DDBJ databases">
        <title>Complete genome sequence of Serratia sp. ATCC 39006.</title>
        <authorList>
            <person name="Hampton H.G."/>
            <person name="Jackson S.A."/>
            <person name="Jauregui R."/>
            <person name="Poulter G.T.M."/>
            <person name="Salmond G.P.C."/>
            <person name="Fineran P.C."/>
        </authorList>
    </citation>
    <scope>NUCLEOTIDE SEQUENCE</scope>
    <source>
        <strain evidence="6">ATCC 39006</strain>
    </source>
</reference>
<keyword evidence="7" id="KW-1185">Reference proteome</keyword>